<evidence type="ECO:0000256" key="2">
    <source>
        <dbReference type="ARBA" id="ARBA00005992"/>
    </source>
</evidence>
<evidence type="ECO:0000313" key="10">
    <source>
        <dbReference type="EMBL" id="BCX47546.1"/>
    </source>
</evidence>
<dbReference type="Proteomes" id="UP001374893">
    <property type="component" value="Chromosome"/>
</dbReference>
<reference evidence="10 11" key="1">
    <citation type="submission" date="2021-06" db="EMBL/GenBank/DDBJ databases">
        <title>Complete genome of Haloferula helveola possessing various polysaccharide degrading enzymes.</title>
        <authorList>
            <person name="Takami H."/>
            <person name="Huang C."/>
            <person name="Hamasaki K."/>
        </authorList>
    </citation>
    <scope>NUCLEOTIDE SEQUENCE [LARGE SCALE GENOMIC DNA]</scope>
    <source>
        <strain evidence="10 11">CN-1</strain>
    </source>
</reference>
<evidence type="ECO:0000256" key="1">
    <source>
        <dbReference type="ARBA" id="ARBA00004752"/>
    </source>
</evidence>
<feature type="domain" description="L,D-TPase catalytic" evidence="9">
    <location>
        <begin position="48"/>
        <end position="179"/>
    </location>
</feature>
<feature type="chain" id="PRO_5046731359" evidence="8">
    <location>
        <begin position="20"/>
        <end position="223"/>
    </location>
</feature>
<keyword evidence="5 7" id="KW-0573">Peptidoglycan synthesis</keyword>
<name>A0ABM7RB11_9BACT</name>
<comment type="pathway">
    <text evidence="1 7">Cell wall biogenesis; peptidoglycan biosynthesis.</text>
</comment>
<dbReference type="InterPro" id="IPR038063">
    <property type="entry name" value="Transpep_catalytic_dom"/>
</dbReference>
<evidence type="ECO:0000256" key="8">
    <source>
        <dbReference type="SAM" id="SignalP"/>
    </source>
</evidence>
<dbReference type="InterPro" id="IPR005490">
    <property type="entry name" value="LD_TPept_cat_dom"/>
</dbReference>
<evidence type="ECO:0000256" key="7">
    <source>
        <dbReference type="PROSITE-ProRule" id="PRU01373"/>
    </source>
</evidence>
<feature type="signal peptide" evidence="8">
    <location>
        <begin position="1"/>
        <end position="19"/>
    </location>
</feature>
<comment type="caution">
    <text evidence="7">Lacks conserved residue(s) required for the propagation of feature annotation.</text>
</comment>
<dbReference type="PANTHER" id="PTHR30582:SF2">
    <property type="entry name" value="L,D-TRANSPEPTIDASE YCIB-RELATED"/>
    <property type="match status" value="1"/>
</dbReference>
<evidence type="ECO:0000256" key="5">
    <source>
        <dbReference type="ARBA" id="ARBA00022984"/>
    </source>
</evidence>
<keyword evidence="6 7" id="KW-0961">Cell wall biogenesis/degradation</keyword>
<organism evidence="10 11">
    <name type="scientific">Haloferula helveola</name>
    <dbReference type="NCBI Taxonomy" id="490095"/>
    <lineage>
        <taxon>Bacteria</taxon>
        <taxon>Pseudomonadati</taxon>
        <taxon>Verrucomicrobiota</taxon>
        <taxon>Verrucomicrobiia</taxon>
        <taxon>Verrucomicrobiales</taxon>
        <taxon>Verrucomicrobiaceae</taxon>
        <taxon>Haloferula</taxon>
    </lineage>
</organism>
<evidence type="ECO:0000256" key="6">
    <source>
        <dbReference type="ARBA" id="ARBA00023316"/>
    </source>
</evidence>
<keyword evidence="11" id="KW-1185">Reference proteome</keyword>
<dbReference type="InterPro" id="IPR050979">
    <property type="entry name" value="LD-transpeptidase"/>
</dbReference>
<keyword evidence="8" id="KW-0732">Signal</keyword>
<evidence type="ECO:0000256" key="3">
    <source>
        <dbReference type="ARBA" id="ARBA00022679"/>
    </source>
</evidence>
<evidence type="ECO:0000256" key="4">
    <source>
        <dbReference type="ARBA" id="ARBA00022960"/>
    </source>
</evidence>
<dbReference type="PROSITE" id="PS52029">
    <property type="entry name" value="LD_TPASE"/>
    <property type="match status" value="1"/>
</dbReference>
<sequence length="223" mass="24727">MPAAAMKMLLLLAAAICLASCSDPSISGVEVYKAYDRPTALPKQPSQVRVKVSTARQRVYVMEGSTPLLIMPVSVGTPATPTPHGNFRILRKVARHRSDEHGYAYSGQKTDRCFTNEIPSGWSFKGTPMPYWCEFKSGHAFHTGWIKHTPCTNGSIRMHENLAPKFFQLVKVGTPVEIATTQPEDSEYANIPLPPDAGPLPDYDPFYYIGDAYFTDHKSPSYD</sequence>
<dbReference type="SUPFAM" id="SSF141523">
    <property type="entry name" value="L,D-transpeptidase catalytic domain-like"/>
    <property type="match status" value="1"/>
</dbReference>
<dbReference type="Pfam" id="PF03734">
    <property type="entry name" value="YkuD"/>
    <property type="match status" value="1"/>
</dbReference>
<proteinExistence type="inferred from homology"/>
<accession>A0ABM7RB11</accession>
<dbReference type="PANTHER" id="PTHR30582">
    <property type="entry name" value="L,D-TRANSPEPTIDASE"/>
    <property type="match status" value="1"/>
</dbReference>
<gene>
    <name evidence="10" type="ORF">HAHE_14540</name>
</gene>
<evidence type="ECO:0000259" key="9">
    <source>
        <dbReference type="PROSITE" id="PS52029"/>
    </source>
</evidence>
<protein>
    <submittedName>
        <fullName evidence="10">ErfK/YbiS/YcfS/YnhG family protein</fullName>
    </submittedName>
</protein>
<comment type="similarity">
    <text evidence="2">Belongs to the YkuD family.</text>
</comment>
<evidence type="ECO:0000313" key="11">
    <source>
        <dbReference type="Proteomes" id="UP001374893"/>
    </source>
</evidence>
<dbReference type="EMBL" id="AP024702">
    <property type="protein sequence ID" value="BCX47546.1"/>
    <property type="molecule type" value="Genomic_DNA"/>
</dbReference>
<keyword evidence="4 7" id="KW-0133">Cell shape</keyword>
<dbReference type="Gene3D" id="2.40.440.10">
    <property type="entry name" value="L,D-transpeptidase catalytic domain-like"/>
    <property type="match status" value="1"/>
</dbReference>
<dbReference type="CDD" id="cd16913">
    <property type="entry name" value="YkuD_like"/>
    <property type="match status" value="1"/>
</dbReference>
<keyword evidence="3" id="KW-0808">Transferase</keyword>